<dbReference type="GO" id="GO:0016787">
    <property type="term" value="F:hydrolase activity"/>
    <property type="evidence" value="ECO:0007669"/>
    <property type="project" value="InterPro"/>
</dbReference>
<dbReference type="GO" id="GO:0004386">
    <property type="term" value="F:helicase activity"/>
    <property type="evidence" value="ECO:0007669"/>
    <property type="project" value="UniProtKB-KW"/>
</dbReference>
<dbReference type="Proteomes" id="UP000009072">
    <property type="component" value="Chromosome"/>
</dbReference>
<name>Q6KHI2_MYCM1</name>
<proteinExistence type="predicted"/>
<dbReference type="EMBL" id="AE017308">
    <property type="protein sequence ID" value="AAT27948.1"/>
    <property type="molecule type" value="Genomic_DNA"/>
</dbReference>
<keyword evidence="2" id="KW-0347">Helicase</keyword>
<keyword evidence="2" id="KW-0067">ATP-binding</keyword>
<keyword evidence="2" id="KW-0547">Nucleotide-binding</keyword>
<keyword evidence="2" id="KW-0378">Hydrolase</keyword>
<gene>
    <name evidence="2" type="primary">ssl2</name>
    <name evidence="2" type="ordered locus">MMOB4620</name>
</gene>
<feature type="domain" description="Helicase/UvrB N-terminal" evidence="1">
    <location>
        <begin position="1"/>
        <end position="203"/>
    </location>
</feature>
<keyword evidence="3" id="KW-1185">Reference proteome</keyword>
<dbReference type="KEGG" id="mmo:MMOB4620"/>
<reference evidence="2 3" key="1">
    <citation type="journal article" date="2004" name="Genome Res.">
        <title>The complete genome and proteome of Mycoplasma mobile.</title>
        <authorList>
            <person name="Jaffe J.D."/>
            <person name="Stange-Thomann N."/>
            <person name="Smith C."/>
            <person name="DeCaprio D."/>
            <person name="Fisher S."/>
            <person name="Butler J."/>
            <person name="Calvo S."/>
            <person name="Elkins T."/>
            <person name="FitzGerald M.G."/>
            <person name="Hafez N."/>
            <person name="Kodira C.D."/>
            <person name="Major J."/>
            <person name="Wang S."/>
            <person name="Wilkinson J."/>
            <person name="Nicol R."/>
            <person name="Nusbaum C."/>
            <person name="Birren B."/>
            <person name="Berg H.C."/>
            <person name="Church G.M."/>
        </authorList>
    </citation>
    <scope>NUCLEOTIDE SEQUENCE [LARGE SCALE GENOMIC DNA]</scope>
    <source>
        <strain evidence="3">ATCC 43663 / 163K / NCTC 11711</strain>
    </source>
</reference>
<dbReference type="STRING" id="267748.MMOB4620"/>
<dbReference type="HOGENOM" id="CLU_319783_0_0_14"/>
<accession>Q6KHI2</accession>
<sequence length="752" mass="89299">MKLTNSQKNAVIKLFNAFEKRFENKFSSFKAPTGSGKTFMISSLISEIFSSEILKERKTICVIATISSSKLPESFANKMEEYKEFHKFDDYTIEHIVSPSNSDFKGEEVKEFNLKNNKVFVFGVSSFGKKTIFFQRNILNNFLTEIKDKNYQLIFIRDEAHIGWNEKGDKEEKSKYEKAEYKKFDEKMKEAADFIIEMTATPKNSLNLIEIKEKDLENDDVFLLKYEKDTLPLFDENITNEILIDKAIEEFKKSKKAYQDKIKNDVINPAMLVQITNDSEINKEKSLLFKEGLELLEKKLTNAGLKYLKYIDNSPIVVNTKAPNTLKYASKPDSEIDVIIFKVGPAIGWDIPRANTLLQLRNVSSETLNTQTIGRIRRNPIRNLEWNSEANKYYLWSNYQIPTRESHNYKLKEKFENIHFFSGYIETKNKREMSDWKNYEKDVNDYIENEFYEIIDNFQNENVVIYSGIVSNSNYKVPYRNMISLKIDNIKRKDDLEKYRLELFEEKLIQISNKLNRNIEIIKYVFYLNHEKLKKIYIENIKWIFEKESYKIKNEITPLKRYSIWNPNSNKNYLSTKEIENYGYIQITSEKESELFQVFDSKPERFFFEKFKNFLKDEKVEDVKFFAKMPTLGSQIYFEYPSSETGDIAKSFMDFAIKIYNKEKKQEKTIMIESKSGKNDYNEQKTKDLLNAYRMYTNNFPDSNLHLILHKYYDEGIHEFLSFKNDKKIELKIEENTTKNFKDFFKQIISQN</sequence>
<dbReference type="GO" id="GO:0005524">
    <property type="term" value="F:ATP binding"/>
    <property type="evidence" value="ECO:0007669"/>
    <property type="project" value="InterPro"/>
</dbReference>
<dbReference type="eggNOG" id="COG1061">
    <property type="taxonomic scope" value="Bacteria"/>
</dbReference>
<evidence type="ECO:0000259" key="1">
    <source>
        <dbReference type="Pfam" id="PF04851"/>
    </source>
</evidence>
<dbReference type="InterPro" id="IPR006935">
    <property type="entry name" value="Helicase/UvrB_N"/>
</dbReference>
<dbReference type="Gene3D" id="3.40.50.300">
    <property type="entry name" value="P-loop containing nucleotide triphosphate hydrolases"/>
    <property type="match status" value="2"/>
</dbReference>
<dbReference type="GO" id="GO:0003677">
    <property type="term" value="F:DNA binding"/>
    <property type="evidence" value="ECO:0007669"/>
    <property type="project" value="InterPro"/>
</dbReference>
<dbReference type="REBASE" id="25221">
    <property type="entry name" value="MmoORF4610P"/>
</dbReference>
<dbReference type="InterPro" id="IPR027417">
    <property type="entry name" value="P-loop_NTPase"/>
</dbReference>
<dbReference type="AlphaFoldDB" id="Q6KHI2"/>
<protein>
    <submittedName>
        <fullName evidence="2">DNA or RNA helicase of superfamily II</fullName>
    </submittedName>
</protein>
<evidence type="ECO:0000313" key="2">
    <source>
        <dbReference type="EMBL" id="AAT27948.1"/>
    </source>
</evidence>
<dbReference type="SUPFAM" id="SSF52540">
    <property type="entry name" value="P-loop containing nucleoside triphosphate hydrolases"/>
    <property type="match status" value="2"/>
</dbReference>
<dbReference type="Pfam" id="PF04851">
    <property type="entry name" value="ResIII"/>
    <property type="match status" value="1"/>
</dbReference>
<organism evidence="2 3">
    <name type="scientific">Mycoplasma mobile (strain ATCC 43663 / 163K / NCTC 11711)</name>
    <name type="common">Mesomycoplasma mobile</name>
    <dbReference type="NCBI Taxonomy" id="267748"/>
    <lineage>
        <taxon>Bacteria</taxon>
        <taxon>Bacillati</taxon>
        <taxon>Mycoplasmatota</taxon>
        <taxon>Mycoplasmoidales</taxon>
        <taxon>Metamycoplasmataceae</taxon>
        <taxon>Mesomycoplasma</taxon>
    </lineage>
</organism>
<evidence type="ECO:0000313" key="3">
    <source>
        <dbReference type="Proteomes" id="UP000009072"/>
    </source>
</evidence>
<dbReference type="OrthoDB" id="9804145at2"/>
<dbReference type="RefSeq" id="WP_011264982.1">
    <property type="nucleotide sequence ID" value="NC_006908.1"/>
</dbReference>